<feature type="domain" description="Endonuclease GajA/Old nuclease/RecF-like AAA" evidence="1">
    <location>
        <begin position="1"/>
        <end position="428"/>
    </location>
</feature>
<dbReference type="SUPFAM" id="SSF52540">
    <property type="entry name" value="P-loop containing nucleoside triphosphate hydrolases"/>
    <property type="match status" value="1"/>
</dbReference>
<dbReference type="RefSeq" id="WP_016139152.1">
    <property type="nucleotide sequence ID" value="NZ_KB976986.1"/>
</dbReference>
<dbReference type="Pfam" id="PF20469">
    <property type="entry name" value="OLD-like_TOPRIM"/>
    <property type="match status" value="1"/>
</dbReference>
<dbReference type="CDD" id="cd01026">
    <property type="entry name" value="TOPRIM_OLD"/>
    <property type="match status" value="1"/>
</dbReference>
<dbReference type="PATRIC" id="fig|1217690.3.peg.2380"/>
<reference evidence="3 4" key="1">
    <citation type="submission" date="2013-02" db="EMBL/GenBank/DDBJ databases">
        <title>The Genome Sequence of Acinetobacter sp. ANC 3811.</title>
        <authorList>
            <consortium name="The Broad Institute Genome Sequencing Platform"/>
            <consortium name="The Broad Institute Genome Sequencing Center for Infectious Disease"/>
            <person name="Cerqueira G."/>
            <person name="Feldgarden M."/>
            <person name="Courvalin P."/>
            <person name="Perichon B."/>
            <person name="Grillot-Courvalin C."/>
            <person name="Clermont D."/>
            <person name="Rocha E."/>
            <person name="Yoon E.-J."/>
            <person name="Nemec A."/>
            <person name="Walker B."/>
            <person name="Young S.K."/>
            <person name="Zeng Q."/>
            <person name="Gargeya S."/>
            <person name="Fitzgerald M."/>
            <person name="Haas B."/>
            <person name="Abouelleil A."/>
            <person name="Alvarado L."/>
            <person name="Arachchi H.M."/>
            <person name="Berlin A.M."/>
            <person name="Chapman S.B."/>
            <person name="Dewar J."/>
            <person name="Goldberg J."/>
            <person name="Griggs A."/>
            <person name="Gujja S."/>
            <person name="Hansen M."/>
            <person name="Howarth C."/>
            <person name="Imamovic A."/>
            <person name="Larimer J."/>
            <person name="McCowan C."/>
            <person name="Murphy C."/>
            <person name="Neiman D."/>
            <person name="Pearson M."/>
            <person name="Priest M."/>
            <person name="Roberts A."/>
            <person name="Saif S."/>
            <person name="Shea T."/>
            <person name="Sisk P."/>
            <person name="Sykes S."/>
            <person name="Wortman J."/>
            <person name="Nusbaum C."/>
            <person name="Birren B."/>
        </authorList>
    </citation>
    <scope>NUCLEOTIDE SEQUENCE [LARGE SCALE GENOMIC DNA]</scope>
    <source>
        <strain evidence="3 4">ANC 3811</strain>
    </source>
</reference>
<protein>
    <submittedName>
        <fullName evidence="3">Uncharacterized protein</fullName>
    </submittedName>
</protein>
<evidence type="ECO:0000313" key="4">
    <source>
        <dbReference type="Proteomes" id="UP000014041"/>
    </source>
</evidence>
<organism evidence="3 4">
    <name type="scientific">Acinetobacter calcoaceticus ANC 3811</name>
    <dbReference type="NCBI Taxonomy" id="1217690"/>
    <lineage>
        <taxon>Bacteria</taxon>
        <taxon>Pseudomonadati</taxon>
        <taxon>Pseudomonadota</taxon>
        <taxon>Gammaproteobacteria</taxon>
        <taxon>Moraxellales</taxon>
        <taxon>Moraxellaceae</taxon>
        <taxon>Acinetobacter</taxon>
        <taxon>Acinetobacter calcoaceticus/baumannii complex</taxon>
    </lineage>
</organism>
<proteinExistence type="predicted"/>
<dbReference type="Gene3D" id="3.40.50.300">
    <property type="entry name" value="P-loop containing nucleotide triphosphate hydrolases"/>
    <property type="match status" value="2"/>
</dbReference>
<dbReference type="PANTHER" id="PTHR43581:SF2">
    <property type="entry name" value="EXCINUCLEASE ATPASE SUBUNIT"/>
    <property type="match status" value="1"/>
</dbReference>
<dbReference type="Proteomes" id="UP000014041">
    <property type="component" value="Unassembled WGS sequence"/>
</dbReference>
<sequence length="748" mass="85979">MKLVRADIRNFRKLKNCSLSFSSDQTILVGANNSGKTSAIKVLKLFLKHGSSNDTASKEGFKYTDFTFDNWGKLNKKAQCWFDKAVVMNPEEELEEWKKFCPSLDLIINVDSSEIHHVIEFLPSLDWDGGFVGLRLRFEPKNIEELRNDFVELCNENKRVISQNDQIAISNFWPNENIQEFLSRHLDKYFRIKSYVIDPYSENTEEILLETSEPLKDLIKINVIGEDAGFFNSNGAKNLLSSIIQSFYKSHFDNDDRKKTANDLVAIKAINDSKSAFDTTLTETFSEVLSEIRDLGYPGSKNDPNISISSKIDQIETLGHESAIRFKINNDGEEEIRIPEGLNGLGFRRLISITLTLIDFRETWLRKNKLDQDPIEPLHLVLIEEPEAHLHAQVQQVFIKKAYETLCMGQPSHCGTQLLVSTHSSYLARELDFSNLRYFKRKNSDAIPHAEIVDLSRTFDENSSQNEKFVTRYIRTTHCDLFFANGVILVEGDAERLLLPHFIKNHFPKLNSSYISILSVGGAHAHRLKNLIEKLDLPCLIITDLDSVSRVIQTDEDGNIKINKNNTEKVKYKKSIPLPNTSQLTNNDTLKTWFPIKDKIDELLNLTYEEKTIGNIRVSYQTQVTLDFKSKNKIVFPYTFEESIYFENRNLINTIFKTDVDKEDTRIKATGVLFKMMKAEDFEEFDDFRKSVFLALESNKVDMAMDLIYGLEPKDLKTPKYIDEGLIWLENKILGIDELAQGEANEVC</sequence>
<evidence type="ECO:0000259" key="2">
    <source>
        <dbReference type="Pfam" id="PF20469"/>
    </source>
</evidence>
<dbReference type="Pfam" id="PF13175">
    <property type="entry name" value="AAA_15"/>
    <property type="match status" value="1"/>
</dbReference>
<dbReference type="InterPro" id="IPR051396">
    <property type="entry name" value="Bact_Antivir_Def_Nuclease"/>
</dbReference>
<name>R8Y055_ACICA</name>
<gene>
    <name evidence="3" type="ORF">F935_02394</name>
</gene>
<dbReference type="InterPro" id="IPR034139">
    <property type="entry name" value="TOPRIM_OLD"/>
</dbReference>
<dbReference type="InterPro" id="IPR041685">
    <property type="entry name" value="AAA_GajA/Old/RecF-like"/>
</dbReference>
<evidence type="ECO:0000259" key="1">
    <source>
        <dbReference type="Pfam" id="PF13175"/>
    </source>
</evidence>
<dbReference type="AlphaFoldDB" id="R8Y055"/>
<dbReference type="InterPro" id="IPR027417">
    <property type="entry name" value="P-loop_NTPase"/>
</dbReference>
<comment type="caution">
    <text evidence="3">The sequence shown here is derived from an EMBL/GenBank/DDBJ whole genome shotgun (WGS) entry which is preliminary data.</text>
</comment>
<accession>R8Y055</accession>
<dbReference type="HOGENOM" id="CLU_023912_1_0_6"/>
<feature type="domain" description="OLD protein-like TOPRIM" evidence="2">
    <location>
        <begin position="482"/>
        <end position="546"/>
    </location>
</feature>
<dbReference type="PANTHER" id="PTHR43581">
    <property type="entry name" value="ATP/GTP PHOSPHATASE"/>
    <property type="match status" value="1"/>
</dbReference>
<dbReference type="EMBL" id="APQJ01000009">
    <property type="protein sequence ID" value="EOQ62441.1"/>
    <property type="molecule type" value="Genomic_DNA"/>
</dbReference>
<evidence type="ECO:0000313" key="3">
    <source>
        <dbReference type="EMBL" id="EOQ62441.1"/>
    </source>
</evidence>